<name>A0ABT9C996_9BACL</name>
<sequence length="84" mass="9639">MSNCHHPHHCPPLDPVVVQPVQVFQPHFHPQIQTVVHPIEIINQHFCVPVPCHVYPVVVKDEVCGVSNWRGKKAQTRSVRSKKR</sequence>
<evidence type="ECO:0000313" key="2">
    <source>
        <dbReference type="Proteomes" id="UP001240171"/>
    </source>
</evidence>
<evidence type="ECO:0008006" key="3">
    <source>
        <dbReference type="Google" id="ProtNLM"/>
    </source>
</evidence>
<reference evidence="1 2" key="1">
    <citation type="submission" date="2023-07" db="EMBL/GenBank/DDBJ databases">
        <title>Paenibacillus sp. JX-17 nov. isolated from soil.</title>
        <authorList>
            <person name="Wan Y."/>
            <person name="Liu B."/>
        </authorList>
    </citation>
    <scope>NUCLEOTIDE SEQUENCE [LARGE SCALE GENOMIC DNA]</scope>
    <source>
        <strain evidence="1 2">JX-17</strain>
    </source>
</reference>
<evidence type="ECO:0000313" key="1">
    <source>
        <dbReference type="EMBL" id="MDO7905440.1"/>
    </source>
</evidence>
<organism evidence="1 2">
    <name type="scientific">Paenibacillus lacisoli</name>
    <dbReference type="NCBI Taxonomy" id="3064525"/>
    <lineage>
        <taxon>Bacteria</taxon>
        <taxon>Bacillati</taxon>
        <taxon>Bacillota</taxon>
        <taxon>Bacilli</taxon>
        <taxon>Bacillales</taxon>
        <taxon>Paenibacillaceae</taxon>
        <taxon>Paenibacillus</taxon>
    </lineage>
</organism>
<accession>A0ABT9C996</accession>
<protein>
    <recommendedName>
        <fullName evidence="3">Spore coat protein D</fullName>
    </recommendedName>
</protein>
<dbReference type="RefSeq" id="WP_305022604.1">
    <property type="nucleotide sequence ID" value="NZ_JAUQTB010000001.1"/>
</dbReference>
<comment type="caution">
    <text evidence="1">The sequence shown here is derived from an EMBL/GenBank/DDBJ whole genome shotgun (WGS) entry which is preliminary data.</text>
</comment>
<keyword evidence="2" id="KW-1185">Reference proteome</keyword>
<dbReference type="Proteomes" id="UP001240171">
    <property type="component" value="Unassembled WGS sequence"/>
</dbReference>
<gene>
    <name evidence="1" type="ORF">Q5741_03315</name>
</gene>
<proteinExistence type="predicted"/>
<dbReference type="EMBL" id="JAUQTB010000001">
    <property type="protein sequence ID" value="MDO7905440.1"/>
    <property type="molecule type" value="Genomic_DNA"/>
</dbReference>